<gene>
    <name evidence="2" type="ORF">BO71DRAFT_403139</name>
</gene>
<feature type="compositionally biased region" description="Basic and acidic residues" evidence="1">
    <location>
        <begin position="104"/>
        <end position="120"/>
    </location>
</feature>
<proteinExistence type="predicted"/>
<feature type="region of interest" description="Disordered" evidence="1">
    <location>
        <begin position="1"/>
        <end position="50"/>
    </location>
</feature>
<dbReference type="Proteomes" id="UP000247810">
    <property type="component" value="Unassembled WGS sequence"/>
</dbReference>
<reference evidence="2 3" key="1">
    <citation type="submission" date="2018-02" db="EMBL/GenBank/DDBJ databases">
        <title>The genomes of Aspergillus section Nigri reveals drivers in fungal speciation.</title>
        <authorList>
            <consortium name="DOE Joint Genome Institute"/>
            <person name="Vesth T.C."/>
            <person name="Nybo J."/>
            <person name="Theobald S."/>
            <person name="Brandl J."/>
            <person name="Frisvad J.C."/>
            <person name="Nielsen K.F."/>
            <person name="Lyhne E.K."/>
            <person name="Kogle M.E."/>
            <person name="Kuo A."/>
            <person name="Riley R."/>
            <person name="Clum A."/>
            <person name="Nolan M."/>
            <person name="Lipzen A."/>
            <person name="Salamov A."/>
            <person name="Henrissat B."/>
            <person name="Wiebenga A."/>
            <person name="De vries R.P."/>
            <person name="Grigoriev I.V."/>
            <person name="Mortensen U.H."/>
            <person name="Andersen M.R."/>
            <person name="Baker S.E."/>
        </authorList>
    </citation>
    <scope>NUCLEOTIDE SEQUENCE [LARGE SCALE GENOMIC DNA]</scope>
    <source>
        <strain evidence="2 3">CBS 707.79</strain>
    </source>
</reference>
<evidence type="ECO:0000256" key="1">
    <source>
        <dbReference type="SAM" id="MobiDB-lite"/>
    </source>
</evidence>
<feature type="compositionally biased region" description="Polar residues" evidence="1">
    <location>
        <begin position="81"/>
        <end position="91"/>
    </location>
</feature>
<name>A0A319CVM5_9EURO</name>
<dbReference type="VEuPathDB" id="FungiDB:BO71DRAFT_403139"/>
<evidence type="ECO:0000313" key="3">
    <source>
        <dbReference type="Proteomes" id="UP000247810"/>
    </source>
</evidence>
<accession>A0A319CVM5</accession>
<dbReference type="EMBL" id="KZ826034">
    <property type="protein sequence ID" value="PYH89355.1"/>
    <property type="molecule type" value="Genomic_DNA"/>
</dbReference>
<protein>
    <submittedName>
        <fullName evidence="2">Uncharacterized protein</fullName>
    </submittedName>
</protein>
<keyword evidence="3" id="KW-1185">Reference proteome</keyword>
<dbReference type="OrthoDB" id="3439627at2759"/>
<sequence length="120" mass="12635">MPRGAEYDNGVPQSDNAIDPGQTKVHGTNPEVRSLPIPIPNPPFPFPPYNQPPQFPIMILTTPQNDHLNRVQRTAELPEAAQSSGGTYSAQGSSGPTKTGSGKGGHEPKTLGEKKGLGAI</sequence>
<feature type="compositionally biased region" description="Pro residues" evidence="1">
    <location>
        <begin position="37"/>
        <end position="50"/>
    </location>
</feature>
<organism evidence="2 3">
    <name type="scientific">Aspergillus ellipticus CBS 707.79</name>
    <dbReference type="NCBI Taxonomy" id="1448320"/>
    <lineage>
        <taxon>Eukaryota</taxon>
        <taxon>Fungi</taxon>
        <taxon>Dikarya</taxon>
        <taxon>Ascomycota</taxon>
        <taxon>Pezizomycotina</taxon>
        <taxon>Eurotiomycetes</taxon>
        <taxon>Eurotiomycetidae</taxon>
        <taxon>Eurotiales</taxon>
        <taxon>Aspergillaceae</taxon>
        <taxon>Aspergillus</taxon>
        <taxon>Aspergillus subgen. Circumdati</taxon>
    </lineage>
</organism>
<dbReference type="AlphaFoldDB" id="A0A319CVM5"/>
<feature type="region of interest" description="Disordered" evidence="1">
    <location>
        <begin position="65"/>
        <end position="120"/>
    </location>
</feature>
<evidence type="ECO:0000313" key="2">
    <source>
        <dbReference type="EMBL" id="PYH89355.1"/>
    </source>
</evidence>